<proteinExistence type="predicted"/>
<evidence type="ECO:0000313" key="3">
    <source>
        <dbReference type="EMBL" id="KKS00050.1"/>
    </source>
</evidence>
<accession>A0A0G0VGD6</accession>
<dbReference type="EMBL" id="LCAV01000001">
    <property type="protein sequence ID" value="KKS00050.1"/>
    <property type="molecule type" value="Genomic_DNA"/>
</dbReference>
<evidence type="ECO:0000313" key="4">
    <source>
        <dbReference type="Proteomes" id="UP000034108"/>
    </source>
</evidence>
<name>A0A0G0VGD6_9BACT</name>
<dbReference type="AlphaFoldDB" id="A0A0G0VGD6"/>
<keyword evidence="3" id="KW-0489">Methyltransferase</keyword>
<gene>
    <name evidence="3" type="ORF">UU49_C0001G0050</name>
</gene>
<comment type="caution">
    <text evidence="3">The sequence shown here is derived from an EMBL/GenBank/DDBJ whole genome shotgun (WGS) entry which is preliminary data.</text>
</comment>
<dbReference type="SUPFAM" id="SSF53335">
    <property type="entry name" value="S-adenosyl-L-methionine-dependent methyltransferases"/>
    <property type="match status" value="1"/>
</dbReference>
<dbReference type="GO" id="GO:0008757">
    <property type="term" value="F:S-adenosylmethionine-dependent methyltransferase activity"/>
    <property type="evidence" value="ECO:0007669"/>
    <property type="project" value="InterPro"/>
</dbReference>
<dbReference type="Pfam" id="PF08241">
    <property type="entry name" value="Methyltransf_11"/>
    <property type="match status" value="1"/>
</dbReference>
<sequence>MFNLFLKELLLGKGVSRILFNILLQDKMCYGKVLDIGGGHKINPSHMRFLKFAPGFEIQSVNISEKAQPDYLIDLETCALPVADNFYDFVLAFNFFEHILNIDKVSLEIFRVLKKDGELIGFVPFLANVHPDPHDYCRYTKEKLIFMFKDHEFEKIEILSVGRGPFVAAYRQIEFVLPIFLRIFVVSICFCLDWFLRKIKPKFNFMDMCPLGYLFYVKK</sequence>
<keyword evidence="1" id="KW-0472">Membrane</keyword>
<evidence type="ECO:0000259" key="2">
    <source>
        <dbReference type="Pfam" id="PF08241"/>
    </source>
</evidence>
<dbReference type="STRING" id="1619048.UU49_C0001G0050"/>
<feature type="transmembrane region" description="Helical" evidence="1">
    <location>
        <begin position="175"/>
        <end position="196"/>
    </location>
</feature>
<dbReference type="Gene3D" id="3.40.50.150">
    <property type="entry name" value="Vaccinia Virus protein VP39"/>
    <property type="match status" value="1"/>
</dbReference>
<keyword evidence="1" id="KW-1133">Transmembrane helix</keyword>
<reference evidence="3 4" key="1">
    <citation type="journal article" date="2015" name="Nature">
        <title>rRNA introns, odd ribosomes, and small enigmatic genomes across a large radiation of phyla.</title>
        <authorList>
            <person name="Brown C.T."/>
            <person name="Hug L.A."/>
            <person name="Thomas B.C."/>
            <person name="Sharon I."/>
            <person name="Castelle C.J."/>
            <person name="Singh A."/>
            <person name="Wilkins M.J."/>
            <person name="Williams K.H."/>
            <person name="Banfield J.F."/>
        </authorList>
    </citation>
    <scope>NUCLEOTIDE SEQUENCE [LARGE SCALE GENOMIC DNA]</scope>
</reference>
<keyword evidence="1" id="KW-0812">Transmembrane</keyword>
<protein>
    <submittedName>
        <fullName evidence="3">Methyltransferase family protein</fullName>
    </submittedName>
</protein>
<dbReference type="GO" id="GO:0032259">
    <property type="term" value="P:methylation"/>
    <property type="evidence" value="ECO:0007669"/>
    <property type="project" value="UniProtKB-KW"/>
</dbReference>
<dbReference type="InterPro" id="IPR029063">
    <property type="entry name" value="SAM-dependent_MTases_sf"/>
</dbReference>
<evidence type="ECO:0000256" key="1">
    <source>
        <dbReference type="SAM" id="Phobius"/>
    </source>
</evidence>
<dbReference type="InterPro" id="IPR013216">
    <property type="entry name" value="Methyltransf_11"/>
</dbReference>
<dbReference type="Proteomes" id="UP000034108">
    <property type="component" value="Unassembled WGS sequence"/>
</dbReference>
<feature type="domain" description="Methyltransferase type 11" evidence="2">
    <location>
        <begin position="35"/>
        <end position="120"/>
    </location>
</feature>
<keyword evidence="3" id="KW-0808">Transferase</keyword>
<organism evidence="3 4">
    <name type="scientific">Candidatus Magasanikbacteria bacterium GW2011_GWC2_41_17</name>
    <dbReference type="NCBI Taxonomy" id="1619048"/>
    <lineage>
        <taxon>Bacteria</taxon>
        <taxon>Candidatus Magasanikiibacteriota</taxon>
    </lineage>
</organism>